<organism evidence="2">
    <name type="scientific">Streptomyces haneummycinicus</name>
    <dbReference type="NCBI Taxonomy" id="3074435"/>
    <lineage>
        <taxon>Bacteria</taxon>
        <taxon>Bacillati</taxon>
        <taxon>Actinomycetota</taxon>
        <taxon>Actinomycetes</taxon>
        <taxon>Kitasatosporales</taxon>
        <taxon>Streptomycetaceae</taxon>
        <taxon>Streptomyces</taxon>
    </lineage>
</organism>
<gene>
    <name evidence="2" type="ORF">SHKM778_50230</name>
</gene>
<feature type="region of interest" description="Disordered" evidence="1">
    <location>
        <begin position="1"/>
        <end position="44"/>
    </location>
</feature>
<protein>
    <submittedName>
        <fullName evidence="2">Uncharacterized protein</fullName>
    </submittedName>
</protein>
<dbReference type="EMBL" id="AP035768">
    <property type="protein sequence ID" value="BFO18635.1"/>
    <property type="molecule type" value="Genomic_DNA"/>
</dbReference>
<evidence type="ECO:0000256" key="1">
    <source>
        <dbReference type="SAM" id="MobiDB-lite"/>
    </source>
</evidence>
<accession>A0AAT9HMQ1</accession>
<proteinExistence type="predicted"/>
<sequence length="68" mass="7317">MGQEAQDEPEESGEERAEADAGTREEPVRHGGSFPGADLGRKAMGHGAGFYIDVMTGRHARDGIPHRQ</sequence>
<dbReference type="AlphaFoldDB" id="A0AAT9HMQ1"/>
<evidence type="ECO:0000313" key="2">
    <source>
        <dbReference type="EMBL" id="BFO18635.1"/>
    </source>
</evidence>
<name>A0AAT9HMQ1_9ACTN</name>
<reference evidence="2" key="1">
    <citation type="submission" date="2024-06" db="EMBL/GenBank/DDBJ databases">
        <authorList>
            <consortium name="consrtm"/>
            <person name="Uemura M."/>
            <person name="Terahara T."/>
        </authorList>
    </citation>
    <scope>NUCLEOTIDE SEQUENCE</scope>
    <source>
        <strain evidence="2">KM77-8</strain>
    </source>
</reference>
<feature type="compositionally biased region" description="Basic and acidic residues" evidence="1">
    <location>
        <begin position="14"/>
        <end position="29"/>
    </location>
</feature>
<reference evidence="2" key="2">
    <citation type="submission" date="2024-07" db="EMBL/GenBank/DDBJ databases">
        <title>Streptomyces haneummycinica sp. nov., a new antibiotic-producing actinobacterium isolated from marine sediment.</title>
        <authorList>
            <person name="Uemura M."/>
            <person name="Hamada M."/>
            <person name="Hirano S."/>
            <person name="Kobayashi K."/>
            <person name="Ohshiro T."/>
            <person name="Kobayashi T."/>
            <person name="Terahara T."/>
        </authorList>
    </citation>
    <scope>NUCLEOTIDE SEQUENCE</scope>
    <source>
        <strain evidence="2">KM77-8</strain>
    </source>
</reference>
<feature type="compositionally biased region" description="Acidic residues" evidence="1">
    <location>
        <begin position="1"/>
        <end position="13"/>
    </location>
</feature>